<dbReference type="Gene3D" id="2.60.40.10">
    <property type="entry name" value="Immunoglobulins"/>
    <property type="match status" value="1"/>
</dbReference>
<dbReference type="PANTHER" id="PTHR46877">
    <property type="entry name" value="EPH RECEPTOR A5"/>
    <property type="match status" value="1"/>
</dbReference>
<protein>
    <recommendedName>
        <fullName evidence="12">Fibronectin type-III domain-containing protein</fullName>
    </recommendedName>
</protein>
<keyword evidence="9" id="KW-0472">Membrane</keyword>
<keyword evidence="5" id="KW-0547">Nucleotide-binding</keyword>
<keyword evidence="14" id="KW-1185">Reference proteome</keyword>
<dbReference type="AlphaFoldDB" id="A0ABD0N9J3"/>
<dbReference type="Pfam" id="PF00041">
    <property type="entry name" value="fn3"/>
    <property type="match status" value="1"/>
</dbReference>
<feature type="non-terminal residue" evidence="13">
    <location>
        <position position="1"/>
    </location>
</feature>
<evidence type="ECO:0000256" key="11">
    <source>
        <dbReference type="ARBA" id="ARBA00023180"/>
    </source>
</evidence>
<evidence type="ECO:0000256" key="3">
    <source>
        <dbReference type="ARBA" id="ARBA00022692"/>
    </source>
</evidence>
<feature type="domain" description="Fibronectin type-III" evidence="12">
    <location>
        <begin position="1"/>
        <end position="90"/>
    </location>
</feature>
<evidence type="ECO:0000256" key="2">
    <source>
        <dbReference type="ARBA" id="ARBA00022475"/>
    </source>
</evidence>
<dbReference type="Proteomes" id="UP001529510">
    <property type="component" value="Unassembled WGS sequence"/>
</dbReference>
<keyword evidence="3" id="KW-0812">Transmembrane</keyword>
<evidence type="ECO:0000256" key="8">
    <source>
        <dbReference type="ARBA" id="ARBA00022989"/>
    </source>
</evidence>
<name>A0ABD0N9J3_CIRMR</name>
<gene>
    <name evidence="13" type="ORF">M9458_046305</name>
</gene>
<dbReference type="InterPro" id="IPR013783">
    <property type="entry name" value="Ig-like_fold"/>
</dbReference>
<evidence type="ECO:0000259" key="12">
    <source>
        <dbReference type="PROSITE" id="PS50853"/>
    </source>
</evidence>
<dbReference type="PANTHER" id="PTHR46877:SF20">
    <property type="entry name" value="RECEPTOR PROTEIN-TYROSINE KINASE"/>
    <property type="match status" value="1"/>
</dbReference>
<evidence type="ECO:0000256" key="6">
    <source>
        <dbReference type="ARBA" id="ARBA00022840"/>
    </source>
</evidence>
<dbReference type="InterPro" id="IPR050449">
    <property type="entry name" value="Ephrin_rcpt_TKs"/>
</dbReference>
<feature type="non-terminal residue" evidence="13">
    <location>
        <position position="93"/>
    </location>
</feature>
<dbReference type="CDD" id="cd00063">
    <property type="entry name" value="FN3"/>
    <property type="match status" value="1"/>
</dbReference>
<keyword evidence="4" id="KW-0732">Signal</keyword>
<evidence type="ECO:0000256" key="10">
    <source>
        <dbReference type="ARBA" id="ARBA00023170"/>
    </source>
</evidence>
<dbReference type="EMBL" id="JAMKFB020000023">
    <property type="protein sequence ID" value="KAL0158229.1"/>
    <property type="molecule type" value="Genomic_DNA"/>
</dbReference>
<keyword evidence="10" id="KW-0675">Receptor</keyword>
<evidence type="ECO:0000256" key="1">
    <source>
        <dbReference type="ARBA" id="ARBA00004251"/>
    </source>
</evidence>
<evidence type="ECO:0000313" key="14">
    <source>
        <dbReference type="Proteomes" id="UP001529510"/>
    </source>
</evidence>
<keyword evidence="2" id="KW-1003">Cell membrane</keyword>
<dbReference type="SUPFAM" id="SSF49265">
    <property type="entry name" value="Fibronectin type III"/>
    <property type="match status" value="1"/>
</dbReference>
<evidence type="ECO:0000256" key="7">
    <source>
        <dbReference type="ARBA" id="ARBA00022889"/>
    </source>
</evidence>
<proteinExistence type="predicted"/>
<sequence length="93" mass="10277">LQLSWRTPADTGGRSDITYSVVCERCEGRACQSCGEKVRFDPSNTDLKDTRVTVSELEPHLNYTFTVEARSGVSQFSNKKATSSINTALHYTG</sequence>
<comment type="caution">
    <text evidence="13">The sequence shown here is derived from an EMBL/GenBank/DDBJ whole genome shotgun (WGS) entry which is preliminary data.</text>
</comment>
<comment type="subcellular location">
    <subcellularLocation>
        <location evidence="1">Cell membrane</location>
        <topology evidence="1">Single-pass type I membrane protein</topology>
    </subcellularLocation>
</comment>
<evidence type="ECO:0000256" key="9">
    <source>
        <dbReference type="ARBA" id="ARBA00023136"/>
    </source>
</evidence>
<dbReference type="GO" id="GO:0005524">
    <property type="term" value="F:ATP binding"/>
    <property type="evidence" value="ECO:0007669"/>
    <property type="project" value="UniProtKB-KW"/>
</dbReference>
<dbReference type="InterPro" id="IPR036116">
    <property type="entry name" value="FN3_sf"/>
</dbReference>
<keyword evidence="8" id="KW-1133">Transmembrane helix</keyword>
<dbReference type="InterPro" id="IPR003961">
    <property type="entry name" value="FN3_dom"/>
</dbReference>
<accession>A0ABD0N9J3</accession>
<dbReference type="PROSITE" id="PS50853">
    <property type="entry name" value="FN3"/>
    <property type="match status" value="1"/>
</dbReference>
<dbReference type="GO" id="GO:0007155">
    <property type="term" value="P:cell adhesion"/>
    <property type="evidence" value="ECO:0007669"/>
    <property type="project" value="UniProtKB-KW"/>
</dbReference>
<keyword evidence="6" id="KW-0067">ATP-binding</keyword>
<reference evidence="13 14" key="1">
    <citation type="submission" date="2024-05" db="EMBL/GenBank/DDBJ databases">
        <title>Genome sequencing and assembly of Indian major carp, Cirrhinus mrigala (Hamilton, 1822).</title>
        <authorList>
            <person name="Mohindra V."/>
            <person name="Chowdhury L.M."/>
            <person name="Lal K."/>
            <person name="Jena J.K."/>
        </authorList>
    </citation>
    <scope>NUCLEOTIDE SEQUENCE [LARGE SCALE GENOMIC DNA]</scope>
    <source>
        <strain evidence="13">CM1030</strain>
        <tissue evidence="13">Blood</tissue>
    </source>
</reference>
<evidence type="ECO:0000256" key="4">
    <source>
        <dbReference type="ARBA" id="ARBA00022729"/>
    </source>
</evidence>
<dbReference type="GO" id="GO:0005886">
    <property type="term" value="C:plasma membrane"/>
    <property type="evidence" value="ECO:0007669"/>
    <property type="project" value="UniProtKB-SubCell"/>
</dbReference>
<dbReference type="FunFam" id="2.60.40.10:FF:000059">
    <property type="entry name" value="Ephrin type-A receptor 6"/>
    <property type="match status" value="1"/>
</dbReference>
<organism evidence="13 14">
    <name type="scientific">Cirrhinus mrigala</name>
    <name type="common">Mrigala</name>
    <dbReference type="NCBI Taxonomy" id="683832"/>
    <lineage>
        <taxon>Eukaryota</taxon>
        <taxon>Metazoa</taxon>
        <taxon>Chordata</taxon>
        <taxon>Craniata</taxon>
        <taxon>Vertebrata</taxon>
        <taxon>Euteleostomi</taxon>
        <taxon>Actinopterygii</taxon>
        <taxon>Neopterygii</taxon>
        <taxon>Teleostei</taxon>
        <taxon>Ostariophysi</taxon>
        <taxon>Cypriniformes</taxon>
        <taxon>Cyprinidae</taxon>
        <taxon>Labeoninae</taxon>
        <taxon>Labeonini</taxon>
        <taxon>Cirrhinus</taxon>
    </lineage>
</organism>
<keyword evidence="7" id="KW-0130">Cell adhesion</keyword>
<evidence type="ECO:0000313" key="13">
    <source>
        <dbReference type="EMBL" id="KAL0158229.1"/>
    </source>
</evidence>
<evidence type="ECO:0000256" key="5">
    <source>
        <dbReference type="ARBA" id="ARBA00022741"/>
    </source>
</evidence>
<keyword evidence="11" id="KW-0325">Glycoprotein</keyword>